<dbReference type="PANTHER" id="PTHR42776">
    <property type="entry name" value="SERINE PEPTIDASE S9 FAMILY MEMBER"/>
    <property type="match status" value="1"/>
</dbReference>
<gene>
    <name evidence="5" type="ORF">GCM10007898_43470</name>
</gene>
<keyword evidence="6" id="KW-1185">Reference proteome</keyword>
<dbReference type="SUPFAM" id="SSF82171">
    <property type="entry name" value="DPP6 N-terminal domain-like"/>
    <property type="match status" value="1"/>
</dbReference>
<evidence type="ECO:0000313" key="5">
    <source>
        <dbReference type="EMBL" id="GLQ90771.1"/>
    </source>
</evidence>
<dbReference type="PANTHER" id="PTHR42776:SF27">
    <property type="entry name" value="DIPEPTIDYL PEPTIDASE FAMILY MEMBER 6"/>
    <property type="match status" value="1"/>
</dbReference>
<dbReference type="InterPro" id="IPR029058">
    <property type="entry name" value="AB_hydrolase_fold"/>
</dbReference>
<evidence type="ECO:0000256" key="2">
    <source>
        <dbReference type="SAM" id="MobiDB-lite"/>
    </source>
</evidence>
<evidence type="ECO:0000256" key="3">
    <source>
        <dbReference type="SAM" id="SignalP"/>
    </source>
</evidence>
<protein>
    <submittedName>
        <fullName evidence="5">Peptidase S9</fullName>
    </submittedName>
</protein>
<keyword evidence="3" id="KW-0732">Signal</keyword>
<proteinExistence type="predicted"/>
<name>A0ABQ5XJG9_9GAMM</name>
<evidence type="ECO:0000256" key="1">
    <source>
        <dbReference type="ARBA" id="ARBA00022801"/>
    </source>
</evidence>
<dbReference type="InterPro" id="IPR001375">
    <property type="entry name" value="Peptidase_S9_cat"/>
</dbReference>
<comment type="caution">
    <text evidence="5">The sequence shown here is derived from an EMBL/GenBank/DDBJ whole genome shotgun (WGS) entry which is preliminary data.</text>
</comment>
<organism evidence="5 6">
    <name type="scientific">Dyella flagellata</name>
    <dbReference type="NCBI Taxonomy" id="1867833"/>
    <lineage>
        <taxon>Bacteria</taxon>
        <taxon>Pseudomonadati</taxon>
        <taxon>Pseudomonadota</taxon>
        <taxon>Gammaproteobacteria</taxon>
        <taxon>Lysobacterales</taxon>
        <taxon>Rhodanobacteraceae</taxon>
        <taxon>Dyella</taxon>
    </lineage>
</organism>
<feature type="chain" id="PRO_5046732501" evidence="3">
    <location>
        <begin position="20"/>
        <end position="650"/>
    </location>
</feature>
<dbReference type="Proteomes" id="UP001156627">
    <property type="component" value="Unassembled WGS sequence"/>
</dbReference>
<dbReference type="Pfam" id="PF00326">
    <property type="entry name" value="Peptidase_S9"/>
    <property type="match status" value="1"/>
</dbReference>
<sequence>MKRFWVAWLLLSVALACMADDAPKTTDFLQRAEYERAAISPDGALLAIAHREDDNTTVTILQRSDMHVVAQIGSGSRGEIEALSWLGSDHLVIAANRASGTYHQPIFDALIYLVDIHAKHPKILASNFFGTVRGDEHHILVRECKDFSADHECRYSLWRQDIDHWSAKGEELGVAPLGDASMMVDHTGQVRFAWAWSNTARSQLYVHGNDGQWSSLNDSDATHVEEVPIGISRDNKTAFLERERTDGPDVIESYDFASGNRTELLSDPVSDPLVTIYSMDGKEPIGAWFGPGVPQARYWAPNSEDAKWHRALVKAFPGSVVSVQSSNADGSTVVVHTYSDRDDGSWYLLDRATHKATLLFNARPWLDAARMATMEPFEFKARDGLVLHGFLTHAQGVSGPAPMVVIVHGGPFFVADDWTFDEETQLLAAHGYSVLHVNFRGSANFGQRFMRLGYRQWGLAMQDDVTDATRWAIAQGVADPKRICIYGASYGGYAALMGAAREPGLYRCAIGLAGPYDLSKLYRWGDIHRSDYGMYYLNVVLGTDKAALLADSPVSHASSITIPVLLAHGELDARVPIQYANAMQSALKKAGRPPEFVSYEWEGHGLADPANEQDFYTRMLTFLANNLGAAPEGKGDGKTRSGDTKVSAGN</sequence>
<dbReference type="EMBL" id="BSOA01000050">
    <property type="protein sequence ID" value="GLQ90771.1"/>
    <property type="molecule type" value="Genomic_DNA"/>
</dbReference>
<feature type="signal peptide" evidence="3">
    <location>
        <begin position="1"/>
        <end position="19"/>
    </location>
</feature>
<dbReference type="Gene3D" id="3.40.50.1820">
    <property type="entry name" value="alpha/beta hydrolase"/>
    <property type="match status" value="1"/>
</dbReference>
<accession>A0ABQ5XJG9</accession>
<dbReference type="RefSeq" id="WP_284334187.1">
    <property type="nucleotide sequence ID" value="NZ_BSOA01000050.1"/>
</dbReference>
<evidence type="ECO:0000313" key="6">
    <source>
        <dbReference type="Proteomes" id="UP001156627"/>
    </source>
</evidence>
<keyword evidence="1" id="KW-0378">Hydrolase</keyword>
<reference evidence="6" key="1">
    <citation type="journal article" date="2019" name="Int. J. Syst. Evol. Microbiol.">
        <title>The Global Catalogue of Microorganisms (GCM) 10K type strain sequencing project: providing services to taxonomists for standard genome sequencing and annotation.</title>
        <authorList>
            <consortium name="The Broad Institute Genomics Platform"/>
            <consortium name="The Broad Institute Genome Sequencing Center for Infectious Disease"/>
            <person name="Wu L."/>
            <person name="Ma J."/>
        </authorList>
    </citation>
    <scope>NUCLEOTIDE SEQUENCE [LARGE SCALE GENOMIC DNA]</scope>
    <source>
        <strain evidence="6">NBRC 111981</strain>
    </source>
</reference>
<feature type="compositionally biased region" description="Basic and acidic residues" evidence="2">
    <location>
        <begin position="633"/>
        <end position="643"/>
    </location>
</feature>
<dbReference type="SUPFAM" id="SSF53474">
    <property type="entry name" value="alpha/beta-Hydrolases"/>
    <property type="match status" value="1"/>
</dbReference>
<feature type="region of interest" description="Disordered" evidence="2">
    <location>
        <begin position="630"/>
        <end position="650"/>
    </location>
</feature>
<dbReference type="PROSITE" id="PS51257">
    <property type="entry name" value="PROKAR_LIPOPROTEIN"/>
    <property type="match status" value="1"/>
</dbReference>
<evidence type="ECO:0000259" key="4">
    <source>
        <dbReference type="Pfam" id="PF00326"/>
    </source>
</evidence>
<feature type="domain" description="Peptidase S9 prolyl oligopeptidase catalytic" evidence="4">
    <location>
        <begin position="418"/>
        <end position="628"/>
    </location>
</feature>